<evidence type="ECO:0000256" key="1">
    <source>
        <dbReference type="SAM" id="MobiDB-lite"/>
    </source>
</evidence>
<organism evidence="3 4">
    <name type="scientific">Nocardioides deserti</name>
    <dbReference type="NCBI Taxonomy" id="1588644"/>
    <lineage>
        <taxon>Bacteria</taxon>
        <taxon>Bacillati</taxon>
        <taxon>Actinomycetota</taxon>
        <taxon>Actinomycetes</taxon>
        <taxon>Propionibacteriales</taxon>
        <taxon>Nocardioidaceae</taxon>
        <taxon>Nocardioides</taxon>
    </lineage>
</organism>
<keyword evidence="4" id="KW-1185">Reference proteome</keyword>
<name>A0ABR6U5X6_9ACTN</name>
<accession>A0ABR6U5X6</accession>
<feature type="chain" id="PRO_5045281699" description="DUF2511 domain-containing protein" evidence="2">
    <location>
        <begin position="16"/>
        <end position="107"/>
    </location>
</feature>
<sequence>MRCLLAVLIIGPVLAACSSDKGLGETERVRSDDLGSAWPLTVDSALLTYDDATVLVQVEGSAFRIDDISGPGDAHSGFRRLWATDPEQRHGRRDLSPLVDAGRSLCD</sequence>
<evidence type="ECO:0000256" key="2">
    <source>
        <dbReference type="SAM" id="SignalP"/>
    </source>
</evidence>
<comment type="caution">
    <text evidence="3">The sequence shown here is derived from an EMBL/GenBank/DDBJ whole genome shotgun (WGS) entry which is preliminary data.</text>
</comment>
<keyword evidence="2" id="KW-0732">Signal</keyword>
<dbReference type="PROSITE" id="PS51257">
    <property type="entry name" value="PROKAR_LIPOPROTEIN"/>
    <property type="match status" value="1"/>
</dbReference>
<dbReference type="RefSeq" id="WP_186344484.1">
    <property type="nucleotide sequence ID" value="NZ_BMMR01000001.1"/>
</dbReference>
<evidence type="ECO:0000313" key="3">
    <source>
        <dbReference type="EMBL" id="MBC2959246.1"/>
    </source>
</evidence>
<protein>
    <recommendedName>
        <fullName evidence="5">DUF2511 domain-containing protein</fullName>
    </recommendedName>
</protein>
<feature type="signal peptide" evidence="2">
    <location>
        <begin position="1"/>
        <end position="15"/>
    </location>
</feature>
<dbReference type="EMBL" id="JACMYC010000001">
    <property type="protein sequence ID" value="MBC2959246.1"/>
    <property type="molecule type" value="Genomic_DNA"/>
</dbReference>
<evidence type="ECO:0008006" key="5">
    <source>
        <dbReference type="Google" id="ProtNLM"/>
    </source>
</evidence>
<proteinExistence type="predicted"/>
<feature type="region of interest" description="Disordered" evidence="1">
    <location>
        <begin position="87"/>
        <end position="107"/>
    </location>
</feature>
<gene>
    <name evidence="3" type="ORF">H7344_02910</name>
</gene>
<reference evidence="3 4" key="1">
    <citation type="submission" date="2020-08" db="EMBL/GenBank/DDBJ databases">
        <title>novel species in genus Nocardioides.</title>
        <authorList>
            <person name="Zhang G."/>
        </authorList>
    </citation>
    <scope>NUCLEOTIDE SEQUENCE [LARGE SCALE GENOMIC DNA]</scope>
    <source>
        <strain evidence="3 4">SC8A-24</strain>
    </source>
</reference>
<dbReference type="Proteomes" id="UP000604001">
    <property type="component" value="Unassembled WGS sequence"/>
</dbReference>
<evidence type="ECO:0000313" key="4">
    <source>
        <dbReference type="Proteomes" id="UP000604001"/>
    </source>
</evidence>